<organism evidence="2 3">
    <name type="scientific">Glycine soja</name>
    <name type="common">Wild soybean</name>
    <dbReference type="NCBI Taxonomy" id="3848"/>
    <lineage>
        <taxon>Eukaryota</taxon>
        <taxon>Viridiplantae</taxon>
        <taxon>Streptophyta</taxon>
        <taxon>Embryophyta</taxon>
        <taxon>Tracheophyta</taxon>
        <taxon>Spermatophyta</taxon>
        <taxon>Magnoliopsida</taxon>
        <taxon>eudicotyledons</taxon>
        <taxon>Gunneridae</taxon>
        <taxon>Pentapetalae</taxon>
        <taxon>rosids</taxon>
        <taxon>fabids</taxon>
        <taxon>Fabales</taxon>
        <taxon>Fabaceae</taxon>
        <taxon>Papilionoideae</taxon>
        <taxon>50 kb inversion clade</taxon>
        <taxon>NPAAA clade</taxon>
        <taxon>indigoferoid/millettioid clade</taxon>
        <taxon>Phaseoleae</taxon>
        <taxon>Glycine</taxon>
        <taxon>Glycine subgen. Soja</taxon>
    </lineage>
</organism>
<dbReference type="AlphaFoldDB" id="A0A445GGN0"/>
<feature type="region of interest" description="Disordered" evidence="1">
    <location>
        <begin position="209"/>
        <end position="259"/>
    </location>
</feature>
<evidence type="ECO:0008006" key="4">
    <source>
        <dbReference type="Google" id="ProtNLM"/>
    </source>
</evidence>
<dbReference type="Pfam" id="PF14223">
    <property type="entry name" value="Retrotran_gag_2"/>
    <property type="match status" value="1"/>
</dbReference>
<name>A0A445GGN0_GLYSO</name>
<feature type="region of interest" description="Disordered" evidence="1">
    <location>
        <begin position="151"/>
        <end position="190"/>
    </location>
</feature>
<evidence type="ECO:0000256" key="1">
    <source>
        <dbReference type="SAM" id="MobiDB-lite"/>
    </source>
</evidence>
<feature type="compositionally biased region" description="Low complexity" evidence="1">
    <location>
        <begin position="242"/>
        <end position="257"/>
    </location>
</feature>
<dbReference type="PANTHER" id="PTHR35317:SF10">
    <property type="entry name" value="RNA-DIRECTED DNA POLYMERASE"/>
    <property type="match status" value="1"/>
</dbReference>
<sequence>MATLAQEKDQGVLRHTSAATTLDDVVGAIKHLSQTMENMDKHNRTRLDAIENTNYTMLKVICNFVKQDQNESMKDAMDNVAMSGTQNTCVNDQTLRCQNPNKPVSTPTLRSTKNEAYSKSKATLNNIETIFIPGDDDDEFMKPLAMGMKGKLATQESKTTYSSSRTVNLSRPNQMNTTDDSSPPEPFMSNYVTGLTAKGKNKKETLMVPRKLTFPQDSYRTSKKPKIDQHSQPSNAKKVQQSRGSSSGNISNNNPSRIFHRTQTNSSRGYTHTILKNLPCCFKPTVDMNLTFEETQVCAYVFNPNVDPRYVADIPVPNSLNSHVSSVPIFNRLNFSDWNEQVQFHLGVLDLDLAILEEKPTTITDASSNEQKAHYKAWERSNRLSLMFMRMTVADSIKIALPKIDSAKEFMGLVGERSQTVDKSLAGTLMSTLTTMKFDGSCTMHEHVIEMTNIAARLKTLGMAVNENFLVQFILNSLPSEYGPFQMTYNTMKDKWNVHELHSMLVQEETRLKNQGSHSIHYVSHRGNRGAGKRFVKKHDKGKEPLNIKDGCRNLPFGGRATRDSRDACSMKGIRAESPPTFI</sequence>
<evidence type="ECO:0000313" key="3">
    <source>
        <dbReference type="Proteomes" id="UP000289340"/>
    </source>
</evidence>
<proteinExistence type="predicted"/>
<dbReference type="EMBL" id="QZWG01000016">
    <property type="protein sequence ID" value="RZB60389.1"/>
    <property type="molecule type" value="Genomic_DNA"/>
</dbReference>
<dbReference type="PANTHER" id="PTHR35317">
    <property type="entry name" value="OS04G0629600 PROTEIN"/>
    <property type="match status" value="1"/>
</dbReference>
<keyword evidence="3" id="KW-1185">Reference proteome</keyword>
<accession>A0A445GGN0</accession>
<comment type="caution">
    <text evidence="2">The sequence shown here is derived from an EMBL/GenBank/DDBJ whole genome shotgun (WGS) entry which is preliminary data.</text>
</comment>
<evidence type="ECO:0000313" key="2">
    <source>
        <dbReference type="EMBL" id="RZB60389.1"/>
    </source>
</evidence>
<gene>
    <name evidence="2" type="ORF">D0Y65_043251</name>
</gene>
<feature type="region of interest" description="Disordered" evidence="1">
    <location>
        <begin position="557"/>
        <end position="583"/>
    </location>
</feature>
<feature type="compositionally biased region" description="Polar residues" evidence="1">
    <location>
        <begin position="154"/>
        <end position="181"/>
    </location>
</feature>
<feature type="compositionally biased region" description="Polar residues" evidence="1">
    <location>
        <begin position="230"/>
        <end position="241"/>
    </location>
</feature>
<reference evidence="2 3" key="1">
    <citation type="submission" date="2018-09" db="EMBL/GenBank/DDBJ databases">
        <title>A high-quality reference genome of wild soybean provides a powerful tool to mine soybean genomes.</title>
        <authorList>
            <person name="Xie M."/>
            <person name="Chung C.Y.L."/>
            <person name="Li M.-W."/>
            <person name="Wong F.-L."/>
            <person name="Chan T.-F."/>
            <person name="Lam H.-M."/>
        </authorList>
    </citation>
    <scope>NUCLEOTIDE SEQUENCE [LARGE SCALE GENOMIC DNA]</scope>
    <source>
        <strain evidence="3">cv. W05</strain>
        <tissue evidence="2">Hypocotyl of etiolated seedlings</tissue>
    </source>
</reference>
<protein>
    <recommendedName>
        <fullName evidence="4">UBN2 domain-containing protein</fullName>
    </recommendedName>
</protein>
<dbReference type="Proteomes" id="UP000289340">
    <property type="component" value="Chromosome 16"/>
</dbReference>